<organism evidence="1 2">
    <name type="scientific">Fontibacillus solani</name>
    <dbReference type="NCBI Taxonomy" id="1572857"/>
    <lineage>
        <taxon>Bacteria</taxon>
        <taxon>Bacillati</taxon>
        <taxon>Bacillota</taxon>
        <taxon>Bacilli</taxon>
        <taxon>Bacillales</taxon>
        <taxon>Paenibacillaceae</taxon>
        <taxon>Fontibacillus</taxon>
    </lineage>
</organism>
<dbReference type="AlphaFoldDB" id="A0A7W3XSQ4"/>
<dbReference type="Proteomes" id="UP000567067">
    <property type="component" value="Unassembled WGS sequence"/>
</dbReference>
<gene>
    <name evidence="1" type="ORF">FHR92_003303</name>
</gene>
<comment type="caution">
    <text evidence="1">The sequence shown here is derived from an EMBL/GenBank/DDBJ whole genome shotgun (WGS) entry which is preliminary data.</text>
</comment>
<reference evidence="1 2" key="1">
    <citation type="submission" date="2020-08" db="EMBL/GenBank/DDBJ databases">
        <title>Genomic Encyclopedia of Type Strains, Phase III (KMG-III): the genomes of soil and plant-associated and newly described type strains.</title>
        <authorList>
            <person name="Whitman W."/>
        </authorList>
    </citation>
    <scope>NUCLEOTIDE SEQUENCE [LARGE SCALE GENOMIC DNA]</scope>
    <source>
        <strain evidence="1 2">CECT 8693</strain>
    </source>
</reference>
<sequence>MAVSKDDLNKLIQQLPDEALPIAANFLEKLATTPHYRNISWDDEPTTKEDLEDIAKAKQSIARGEGIKLNDVIDELLN</sequence>
<name>A0A7W3XSQ4_9BACL</name>
<accession>A0A7W3XSQ4</accession>
<dbReference type="RefSeq" id="WP_182537262.1">
    <property type="nucleotide sequence ID" value="NZ_JACJIP010000023.1"/>
</dbReference>
<proteinExistence type="predicted"/>
<dbReference type="EMBL" id="JACJIP010000023">
    <property type="protein sequence ID" value="MBA9086823.1"/>
    <property type="molecule type" value="Genomic_DNA"/>
</dbReference>
<evidence type="ECO:0000313" key="2">
    <source>
        <dbReference type="Proteomes" id="UP000567067"/>
    </source>
</evidence>
<keyword evidence="2" id="KW-1185">Reference proteome</keyword>
<evidence type="ECO:0000313" key="1">
    <source>
        <dbReference type="EMBL" id="MBA9086823.1"/>
    </source>
</evidence>
<protein>
    <submittedName>
        <fullName evidence="1">Uncharacterized protein</fullName>
    </submittedName>
</protein>